<protein>
    <submittedName>
        <fullName evidence="2">Uncharacterized protein</fullName>
    </submittedName>
</protein>
<dbReference type="Proteomes" id="UP000320876">
    <property type="component" value="Unassembled WGS sequence"/>
</dbReference>
<keyword evidence="3" id="KW-1185">Reference proteome</keyword>
<evidence type="ECO:0000256" key="1">
    <source>
        <dbReference type="SAM" id="MobiDB-lite"/>
    </source>
</evidence>
<dbReference type="Pfam" id="PF21810">
    <property type="entry name" value="DUF6880"/>
    <property type="match status" value="1"/>
</dbReference>
<name>A0A542DLZ4_AMYCI</name>
<dbReference type="AlphaFoldDB" id="A0A542DLZ4"/>
<sequence length="464" mass="50600">MVHVAPTPDLRSYLRSLSTETLAGLLCEQAERDPRLRGELEQRAARDGQGDSTVAEAHKLLDDAVPDRPRGDGPGGPDGVDHATTMSAVLDTLQRLLDGGSRADLAPLALRTVNKLGADLGTDPAGTVRSELERAIGLYARACRAHPPARGALADWLLEAAFERPNWPRIDVTPFAEALGESGLRRIKSAVDTVLADDSCTGQRRTTAERLLEQLAEASGDVDTLVEMLSRKLPRLDVSLKIVRVLRDAGRHTEAIAHAASALGPGKGPLRAPVVDALAETYHEVGQEDEALTLRRNEFRRAPGYDGYLALREAATGLGCWASERPAATELLAERAAADPALADDVVRALLAEGEADQAWRAADRYGGSLELRLELARGREAEHPAEVIDVYRSYVDELIAHRDVAGYRQAARQLRKLRTLHKRADKAEEFSAYLAELMETHKRKTRLLAEVRNARIALPKVTR</sequence>
<evidence type="ECO:0000313" key="2">
    <source>
        <dbReference type="EMBL" id="TQJ04111.1"/>
    </source>
</evidence>
<dbReference type="InterPro" id="IPR049245">
    <property type="entry name" value="DUF6880"/>
</dbReference>
<feature type="compositionally biased region" description="Basic and acidic residues" evidence="1">
    <location>
        <begin position="60"/>
        <end position="71"/>
    </location>
</feature>
<proteinExistence type="predicted"/>
<accession>A0A542DLZ4</accession>
<feature type="region of interest" description="Disordered" evidence="1">
    <location>
        <begin position="60"/>
        <end position="83"/>
    </location>
</feature>
<comment type="caution">
    <text evidence="2">The sequence shown here is derived from an EMBL/GenBank/DDBJ whole genome shotgun (WGS) entry which is preliminary data.</text>
</comment>
<gene>
    <name evidence="2" type="ORF">FB471_3892</name>
</gene>
<reference evidence="2 3" key="1">
    <citation type="submission" date="2019-06" db="EMBL/GenBank/DDBJ databases">
        <title>Sequencing the genomes of 1000 actinobacteria strains.</title>
        <authorList>
            <person name="Klenk H.-P."/>
        </authorList>
    </citation>
    <scope>NUCLEOTIDE SEQUENCE [LARGE SCALE GENOMIC DNA]</scope>
    <source>
        <strain evidence="2 3">DSM 45679</strain>
    </source>
</reference>
<evidence type="ECO:0000313" key="3">
    <source>
        <dbReference type="Proteomes" id="UP000320876"/>
    </source>
</evidence>
<dbReference type="EMBL" id="VFML01000001">
    <property type="protein sequence ID" value="TQJ04111.1"/>
    <property type="molecule type" value="Genomic_DNA"/>
</dbReference>
<organism evidence="2 3">
    <name type="scientific">Amycolatopsis cihanbeyliensis</name>
    <dbReference type="NCBI Taxonomy" id="1128664"/>
    <lineage>
        <taxon>Bacteria</taxon>
        <taxon>Bacillati</taxon>
        <taxon>Actinomycetota</taxon>
        <taxon>Actinomycetes</taxon>
        <taxon>Pseudonocardiales</taxon>
        <taxon>Pseudonocardiaceae</taxon>
        <taxon>Amycolatopsis</taxon>
    </lineage>
</organism>